<dbReference type="Pfam" id="PF01386">
    <property type="entry name" value="Ribosomal_L25p"/>
    <property type="match status" value="1"/>
</dbReference>
<feature type="domain" description="Large ribosomal subunit protein bL25 L25" evidence="3">
    <location>
        <begin position="2"/>
        <end position="86"/>
    </location>
</feature>
<dbReference type="InterPro" id="IPR020056">
    <property type="entry name" value="Rbsml_bL25/Gln-tRNA_synth_N"/>
</dbReference>
<organism evidence="4">
    <name type="scientific">bioreactor metagenome</name>
    <dbReference type="NCBI Taxonomy" id="1076179"/>
    <lineage>
        <taxon>unclassified sequences</taxon>
        <taxon>metagenomes</taxon>
        <taxon>ecological metagenomes</taxon>
    </lineage>
</organism>
<name>A0A644X7E0_9ZZZZ</name>
<dbReference type="InterPro" id="IPR029751">
    <property type="entry name" value="Ribosomal_L25_dom"/>
</dbReference>
<evidence type="ECO:0000313" key="4">
    <source>
        <dbReference type="EMBL" id="MPM12075.1"/>
    </source>
</evidence>
<keyword evidence="1" id="KW-0689">Ribosomal protein</keyword>
<accession>A0A644X7E0</accession>
<sequence>MLEAKVRDIRKKGKVLRNSGLVTGTIKKRNGELCLISMISHKLETHLLRYGLKSKIKINFQGTLIDARIDRVQKDVIFHNVINIDLLEV</sequence>
<dbReference type="GO" id="GO:0003735">
    <property type="term" value="F:structural constituent of ribosome"/>
    <property type="evidence" value="ECO:0007669"/>
    <property type="project" value="InterPro"/>
</dbReference>
<keyword evidence="2" id="KW-0687">Ribonucleoprotein</keyword>
<dbReference type="SUPFAM" id="SSF50715">
    <property type="entry name" value="Ribosomal protein L25-like"/>
    <property type="match status" value="1"/>
</dbReference>
<protein>
    <recommendedName>
        <fullName evidence="3">Large ribosomal subunit protein bL25 L25 domain-containing protein</fullName>
    </recommendedName>
</protein>
<evidence type="ECO:0000256" key="1">
    <source>
        <dbReference type="ARBA" id="ARBA00022980"/>
    </source>
</evidence>
<dbReference type="EMBL" id="VSSQ01001918">
    <property type="protein sequence ID" value="MPM12075.1"/>
    <property type="molecule type" value="Genomic_DNA"/>
</dbReference>
<dbReference type="InterPro" id="IPR011035">
    <property type="entry name" value="Ribosomal_bL25/Gln-tRNA_synth"/>
</dbReference>
<dbReference type="Gene3D" id="2.40.240.10">
    <property type="entry name" value="Ribosomal Protein L25, Chain P"/>
    <property type="match status" value="1"/>
</dbReference>
<dbReference type="AlphaFoldDB" id="A0A644X7E0"/>
<comment type="caution">
    <text evidence="4">The sequence shown here is derived from an EMBL/GenBank/DDBJ whole genome shotgun (WGS) entry which is preliminary data.</text>
</comment>
<dbReference type="GO" id="GO:0006412">
    <property type="term" value="P:translation"/>
    <property type="evidence" value="ECO:0007669"/>
    <property type="project" value="InterPro"/>
</dbReference>
<reference evidence="4" key="1">
    <citation type="submission" date="2019-08" db="EMBL/GenBank/DDBJ databases">
        <authorList>
            <person name="Kucharzyk K."/>
            <person name="Murdoch R.W."/>
            <person name="Higgins S."/>
            <person name="Loffler F."/>
        </authorList>
    </citation>
    <scope>NUCLEOTIDE SEQUENCE</scope>
</reference>
<dbReference type="GO" id="GO:0005840">
    <property type="term" value="C:ribosome"/>
    <property type="evidence" value="ECO:0007669"/>
    <property type="project" value="UniProtKB-KW"/>
</dbReference>
<evidence type="ECO:0000259" key="3">
    <source>
        <dbReference type="Pfam" id="PF01386"/>
    </source>
</evidence>
<evidence type="ECO:0000256" key="2">
    <source>
        <dbReference type="ARBA" id="ARBA00023274"/>
    </source>
</evidence>
<proteinExistence type="predicted"/>
<dbReference type="GO" id="GO:1990904">
    <property type="term" value="C:ribonucleoprotein complex"/>
    <property type="evidence" value="ECO:0007669"/>
    <property type="project" value="UniProtKB-KW"/>
</dbReference>
<gene>
    <name evidence="4" type="ORF">SDC9_58426</name>
</gene>